<reference evidence="2 3" key="1">
    <citation type="journal article" date="2024" name="Int. J. Mol. Sci.">
        <title>Exploration of Alicyclobacillus spp. Genome in Search of Antibiotic Resistance.</title>
        <authorList>
            <person name="Bucka-Kolendo J."/>
            <person name="Kiousi D.E."/>
            <person name="Dekowska A."/>
            <person name="Mikolajczuk-Szczyrba A."/>
            <person name="Karadedos D.M."/>
            <person name="Michael P."/>
            <person name="Galanis A."/>
            <person name="Sokolowska B."/>
        </authorList>
    </citation>
    <scope>NUCLEOTIDE SEQUENCE [LARGE SCALE GENOMIC DNA]</scope>
    <source>
        <strain evidence="2 3">KKP 3000</strain>
    </source>
</reference>
<keyword evidence="3" id="KW-1185">Reference proteome</keyword>
<dbReference type="Pfam" id="PF13380">
    <property type="entry name" value="CoA_binding_2"/>
    <property type="match status" value="1"/>
</dbReference>
<dbReference type="InterPro" id="IPR036291">
    <property type="entry name" value="NAD(P)-bd_dom_sf"/>
</dbReference>
<sequence>MFENPSDEVIEKILSSAKTIAVVGLSDQPNRPSYGVAHYLQQQGYKIIPVNPNAEEVLGVPAVPSLSALDEVVDIIDVFRNSAALEGVVRESLGLSAPTIWAQLGVHDETAAQLALAHGKTIIMDKCLKVEHARLVRR</sequence>
<dbReference type="RefSeq" id="WP_275473147.1">
    <property type="nucleotide sequence ID" value="NZ_CP162940.1"/>
</dbReference>
<protein>
    <submittedName>
        <fullName evidence="2">CoA-binding protein</fullName>
    </submittedName>
</protein>
<dbReference type="SUPFAM" id="SSF51735">
    <property type="entry name" value="NAD(P)-binding Rossmann-fold domains"/>
    <property type="match status" value="1"/>
</dbReference>
<proteinExistence type="predicted"/>
<dbReference type="PANTHER" id="PTHR33303">
    <property type="entry name" value="CYTOPLASMIC PROTEIN-RELATED"/>
    <property type="match status" value="1"/>
</dbReference>
<dbReference type="SMART" id="SM00881">
    <property type="entry name" value="CoA_binding"/>
    <property type="match status" value="1"/>
</dbReference>
<dbReference type="EMBL" id="JBDXSU010000012">
    <property type="protein sequence ID" value="MFB5191641.1"/>
    <property type="molecule type" value="Genomic_DNA"/>
</dbReference>
<comment type="caution">
    <text evidence="2">The sequence shown here is derived from an EMBL/GenBank/DDBJ whole genome shotgun (WGS) entry which is preliminary data.</text>
</comment>
<evidence type="ECO:0000313" key="2">
    <source>
        <dbReference type="EMBL" id="MFB5191641.1"/>
    </source>
</evidence>
<organism evidence="2 3">
    <name type="scientific">Alicyclobacillus fastidiosus</name>
    <dbReference type="NCBI Taxonomy" id="392011"/>
    <lineage>
        <taxon>Bacteria</taxon>
        <taxon>Bacillati</taxon>
        <taxon>Bacillota</taxon>
        <taxon>Bacilli</taxon>
        <taxon>Bacillales</taxon>
        <taxon>Alicyclobacillaceae</taxon>
        <taxon>Alicyclobacillus</taxon>
    </lineage>
</organism>
<dbReference type="Gene3D" id="3.40.50.720">
    <property type="entry name" value="NAD(P)-binding Rossmann-like Domain"/>
    <property type="match status" value="1"/>
</dbReference>
<feature type="domain" description="CoA-binding" evidence="1">
    <location>
        <begin position="14"/>
        <end position="106"/>
    </location>
</feature>
<evidence type="ECO:0000313" key="3">
    <source>
        <dbReference type="Proteomes" id="UP001579974"/>
    </source>
</evidence>
<dbReference type="PANTHER" id="PTHR33303:SF2">
    <property type="entry name" value="COA-BINDING DOMAIN-CONTAINING PROTEIN"/>
    <property type="match status" value="1"/>
</dbReference>
<gene>
    <name evidence="2" type="ORF">KKP3000_000417</name>
</gene>
<evidence type="ECO:0000259" key="1">
    <source>
        <dbReference type="SMART" id="SM00881"/>
    </source>
</evidence>
<accession>A0ABV5AHP5</accession>
<dbReference type="Proteomes" id="UP001579974">
    <property type="component" value="Unassembled WGS sequence"/>
</dbReference>
<name>A0ABV5AHP5_9BACL</name>
<dbReference type="InterPro" id="IPR003781">
    <property type="entry name" value="CoA-bd"/>
</dbReference>